<feature type="compositionally biased region" description="Pro residues" evidence="1">
    <location>
        <begin position="1"/>
        <end position="34"/>
    </location>
</feature>
<dbReference type="RefSeq" id="WP_158062110.1">
    <property type="nucleotide sequence ID" value="NZ_CP044427.1"/>
</dbReference>
<reference evidence="3 4" key="1">
    <citation type="submission" date="2019-09" db="EMBL/GenBank/DDBJ databases">
        <title>Serinicoccus pratensis sp. nov., isolated from meadow soil.</title>
        <authorList>
            <person name="Zhang W."/>
        </authorList>
    </citation>
    <scope>NUCLEOTIDE SEQUENCE [LARGE SCALE GENOMIC DNA]</scope>
    <source>
        <strain evidence="3 4">W204</strain>
    </source>
</reference>
<feature type="region of interest" description="Disordered" evidence="1">
    <location>
        <begin position="1"/>
        <end position="37"/>
    </location>
</feature>
<accession>A0A5J6V737</accession>
<dbReference type="AlphaFoldDB" id="A0A5J6V737"/>
<evidence type="ECO:0000256" key="1">
    <source>
        <dbReference type="SAM" id="MobiDB-lite"/>
    </source>
</evidence>
<feature type="transmembrane region" description="Helical" evidence="2">
    <location>
        <begin position="41"/>
        <end position="60"/>
    </location>
</feature>
<name>A0A5J6V737_9MICO</name>
<keyword evidence="2" id="KW-0812">Transmembrane</keyword>
<dbReference type="EMBL" id="CP044427">
    <property type="protein sequence ID" value="QFG69639.1"/>
    <property type="molecule type" value="Genomic_DNA"/>
</dbReference>
<keyword evidence="4" id="KW-1185">Reference proteome</keyword>
<dbReference type="Proteomes" id="UP000326546">
    <property type="component" value="Chromosome"/>
</dbReference>
<evidence type="ECO:0000313" key="4">
    <source>
        <dbReference type="Proteomes" id="UP000326546"/>
    </source>
</evidence>
<dbReference type="OrthoDB" id="3733716at2"/>
<evidence type="ECO:0000313" key="3">
    <source>
        <dbReference type="EMBL" id="QFG69639.1"/>
    </source>
</evidence>
<evidence type="ECO:0000256" key="2">
    <source>
        <dbReference type="SAM" id="Phobius"/>
    </source>
</evidence>
<feature type="transmembrane region" description="Helical" evidence="2">
    <location>
        <begin position="95"/>
        <end position="114"/>
    </location>
</feature>
<protein>
    <submittedName>
        <fullName evidence="3">DUF4190 domain-containing protein</fullName>
    </submittedName>
</protein>
<sequence>MDTYPSAPPPPPRSGAAPPEPMPPWRPPPPPPVEHPQGTTVIVLGVLSIVGFAFLGPFAWAMGRRALAQADAAPFPTANRSVLETGTRLGRWGTYILIGTVAVVTMAVLAVVMLETGTAAT</sequence>
<organism evidence="3 4">
    <name type="scientific">Ornithinimicrobium pratense</name>
    <dbReference type="NCBI Taxonomy" id="2593973"/>
    <lineage>
        <taxon>Bacteria</taxon>
        <taxon>Bacillati</taxon>
        <taxon>Actinomycetota</taxon>
        <taxon>Actinomycetes</taxon>
        <taxon>Micrococcales</taxon>
        <taxon>Ornithinimicrobiaceae</taxon>
        <taxon>Ornithinimicrobium</taxon>
    </lineage>
</organism>
<keyword evidence="2" id="KW-1133">Transmembrane helix</keyword>
<dbReference type="KEGG" id="serw:FY030_13845"/>
<keyword evidence="2" id="KW-0472">Membrane</keyword>
<gene>
    <name evidence="3" type="ORF">FY030_13845</name>
</gene>
<proteinExistence type="predicted"/>